<name>A0A3E0U698_9GAMM</name>
<dbReference type="EMBL" id="QUOT01000001">
    <property type="protein sequence ID" value="REL31675.1"/>
    <property type="molecule type" value="Genomic_DNA"/>
</dbReference>
<reference evidence="3" key="1">
    <citation type="submission" date="2018-08" db="EMBL/GenBank/DDBJ databases">
        <title>Thalassotalea euphylliae genome.</title>
        <authorList>
            <person name="Summers S."/>
            <person name="Rice S.A."/>
            <person name="Freckelton M.L."/>
            <person name="Nedved B.T."/>
            <person name="Hadfield M.G."/>
        </authorList>
    </citation>
    <scope>NUCLEOTIDE SEQUENCE [LARGE SCALE GENOMIC DNA]</scope>
    <source>
        <strain evidence="3">H3</strain>
    </source>
</reference>
<accession>A0A3E0U698</accession>
<keyword evidence="1" id="KW-0812">Transmembrane</keyword>
<comment type="caution">
    <text evidence="2">The sequence shown here is derived from an EMBL/GenBank/DDBJ whole genome shotgun (WGS) entry which is preliminary data.</text>
</comment>
<evidence type="ECO:0000313" key="2">
    <source>
        <dbReference type="EMBL" id="REL31675.1"/>
    </source>
</evidence>
<organism evidence="2 3">
    <name type="scientific">Thalassotalea euphylliae</name>
    <dbReference type="NCBI Taxonomy" id="1655234"/>
    <lineage>
        <taxon>Bacteria</taxon>
        <taxon>Pseudomonadati</taxon>
        <taxon>Pseudomonadota</taxon>
        <taxon>Gammaproteobacteria</taxon>
        <taxon>Alteromonadales</taxon>
        <taxon>Colwelliaceae</taxon>
        <taxon>Thalassotalea</taxon>
    </lineage>
</organism>
<evidence type="ECO:0000313" key="3">
    <source>
        <dbReference type="Proteomes" id="UP000256899"/>
    </source>
</evidence>
<evidence type="ECO:0000256" key="1">
    <source>
        <dbReference type="SAM" id="Phobius"/>
    </source>
</evidence>
<feature type="transmembrane region" description="Helical" evidence="1">
    <location>
        <begin position="42"/>
        <end position="60"/>
    </location>
</feature>
<sequence>MLNLLPWSYWLGFALVIWLLIDLVRGQAYIWQAYRRDHEPGMYWFTMLIWALVAASCFIYPHTPYW</sequence>
<dbReference type="AlphaFoldDB" id="A0A3E0U698"/>
<gene>
    <name evidence="2" type="ORF">DXX94_13630</name>
</gene>
<dbReference type="RefSeq" id="WP_116016694.1">
    <property type="nucleotide sequence ID" value="NZ_QUOT01000001.1"/>
</dbReference>
<proteinExistence type="predicted"/>
<dbReference type="Proteomes" id="UP000256899">
    <property type="component" value="Unassembled WGS sequence"/>
</dbReference>
<keyword evidence="1" id="KW-0472">Membrane</keyword>
<protein>
    <submittedName>
        <fullName evidence="2">Uncharacterized protein</fullName>
    </submittedName>
</protein>
<keyword evidence="3" id="KW-1185">Reference proteome</keyword>
<keyword evidence="1" id="KW-1133">Transmembrane helix</keyword>